<gene>
    <name evidence="2" type="ORF">COT81_02565</name>
</gene>
<feature type="transmembrane region" description="Helical" evidence="1">
    <location>
        <begin position="6"/>
        <end position="27"/>
    </location>
</feature>
<evidence type="ECO:0000313" key="3">
    <source>
        <dbReference type="Proteomes" id="UP000230935"/>
    </source>
</evidence>
<proteinExistence type="predicted"/>
<dbReference type="AlphaFoldDB" id="A0A2H0W1H1"/>
<protein>
    <submittedName>
        <fullName evidence="2">Uncharacterized protein</fullName>
    </submittedName>
</protein>
<reference evidence="3" key="1">
    <citation type="submission" date="2017-09" db="EMBL/GenBank/DDBJ databases">
        <title>Depth-based differentiation of microbial function through sediment-hosted aquifers and enrichment of novel symbionts in the deep terrestrial subsurface.</title>
        <authorList>
            <person name="Probst A.J."/>
            <person name="Ladd B."/>
            <person name="Jarett J.K."/>
            <person name="Geller-Mcgrath D.E."/>
            <person name="Sieber C.M.K."/>
            <person name="Emerson J.B."/>
            <person name="Anantharaman K."/>
            <person name="Thomas B.C."/>
            <person name="Malmstrom R."/>
            <person name="Stieglmeier M."/>
            <person name="Klingl A."/>
            <person name="Woyke T."/>
            <person name="Ryan C.M."/>
            <person name="Banfield J.F."/>
        </authorList>
    </citation>
    <scope>NUCLEOTIDE SEQUENCE [LARGE SCALE GENOMIC DNA]</scope>
</reference>
<comment type="caution">
    <text evidence="2">The sequence shown here is derived from an EMBL/GenBank/DDBJ whole genome shotgun (WGS) entry which is preliminary data.</text>
</comment>
<dbReference type="Proteomes" id="UP000230935">
    <property type="component" value="Unassembled WGS sequence"/>
</dbReference>
<sequence>MKNKTISTGNLIVGVLVFLATVIGFFFTSNKQNLKINGDNNEQSQDYYEDSIKNETNTTNRLNAGDITNSNVAVGGDVNIGEIQARLDDASKSKLIKLIDQHEITQISRLILNADTLITAQDIIDALYMYGVILPPKHDIVFDPPVDTIKFYPNGDGTHTLLLNVPGEGIEFSL</sequence>
<keyword evidence="1" id="KW-0472">Membrane</keyword>
<evidence type="ECO:0000313" key="2">
    <source>
        <dbReference type="EMBL" id="PIS05198.1"/>
    </source>
</evidence>
<organism evidence="2 3">
    <name type="scientific">Candidatus Buchananbacteria bacterium CG10_big_fil_rev_8_21_14_0_10_42_9</name>
    <dbReference type="NCBI Taxonomy" id="1974526"/>
    <lineage>
        <taxon>Bacteria</taxon>
        <taxon>Candidatus Buchananiibacteriota</taxon>
    </lineage>
</organism>
<keyword evidence="1" id="KW-1133">Transmembrane helix</keyword>
<accession>A0A2H0W1H1</accession>
<evidence type="ECO:0000256" key="1">
    <source>
        <dbReference type="SAM" id="Phobius"/>
    </source>
</evidence>
<dbReference type="EMBL" id="PEZZ01000017">
    <property type="protein sequence ID" value="PIS05198.1"/>
    <property type="molecule type" value="Genomic_DNA"/>
</dbReference>
<keyword evidence="1" id="KW-0812">Transmembrane</keyword>
<name>A0A2H0W1H1_9BACT</name>